<keyword evidence="1" id="KW-1133">Transmembrane helix</keyword>
<keyword evidence="1" id="KW-0812">Transmembrane</keyword>
<accession>A9P884</accession>
<reference evidence="2" key="1">
    <citation type="journal article" date="2008" name="BMC Genomics">
        <title>Analysis of 4,664 high-quality sequence-finished poplar full-length cDNA clones and their utility for the discovery of genes responding to insect feeding.</title>
        <authorList>
            <person name="Ralph S.G."/>
            <person name="Chun H.J."/>
            <person name="Cooper D."/>
            <person name="Kirkpatrick R."/>
            <person name="Kolosova N."/>
            <person name="Gunter L."/>
            <person name="Tuskan G.A."/>
            <person name="Douglas C.J."/>
            <person name="Holt R.A."/>
            <person name="Jones S.J."/>
            <person name="Marra M.A."/>
            <person name="Bohlmann J."/>
        </authorList>
    </citation>
    <scope>NUCLEOTIDE SEQUENCE</scope>
    <source>
        <tissue evidence="2">Outer xylem</tissue>
    </source>
</reference>
<keyword evidence="1" id="KW-0472">Membrane</keyword>
<evidence type="ECO:0000313" key="2">
    <source>
        <dbReference type="EMBL" id="ABK92587.1"/>
    </source>
</evidence>
<dbReference type="AlphaFoldDB" id="A9P884"/>
<sequence length="47" mass="5535">MPRISAPGQCSHTRSIGQHPYQLMLLMYNILRHPFFYILIHIIEALL</sequence>
<evidence type="ECO:0000256" key="1">
    <source>
        <dbReference type="SAM" id="Phobius"/>
    </source>
</evidence>
<organism evidence="2">
    <name type="scientific">Populus trichocarpa</name>
    <name type="common">Western balsam poplar</name>
    <name type="synonym">Populus balsamifera subsp. trichocarpa</name>
    <dbReference type="NCBI Taxonomy" id="3694"/>
    <lineage>
        <taxon>Eukaryota</taxon>
        <taxon>Viridiplantae</taxon>
        <taxon>Streptophyta</taxon>
        <taxon>Embryophyta</taxon>
        <taxon>Tracheophyta</taxon>
        <taxon>Spermatophyta</taxon>
        <taxon>Magnoliopsida</taxon>
        <taxon>eudicotyledons</taxon>
        <taxon>Gunneridae</taxon>
        <taxon>Pentapetalae</taxon>
        <taxon>rosids</taxon>
        <taxon>fabids</taxon>
        <taxon>Malpighiales</taxon>
        <taxon>Salicaceae</taxon>
        <taxon>Saliceae</taxon>
        <taxon>Populus</taxon>
    </lineage>
</organism>
<protein>
    <submittedName>
        <fullName evidence="2">Uncharacterized protein</fullName>
    </submittedName>
</protein>
<dbReference type="EMBL" id="EF144343">
    <property type="protein sequence ID" value="ABK92587.1"/>
    <property type="molecule type" value="mRNA"/>
</dbReference>
<proteinExistence type="evidence at transcript level"/>
<feature type="transmembrane region" description="Helical" evidence="1">
    <location>
        <begin position="21"/>
        <end position="43"/>
    </location>
</feature>
<name>A9P884_POPTR</name>